<dbReference type="EMBL" id="BTGU01000917">
    <property type="protein sequence ID" value="GMN69721.1"/>
    <property type="molecule type" value="Genomic_DNA"/>
</dbReference>
<evidence type="ECO:0000313" key="2">
    <source>
        <dbReference type="Proteomes" id="UP001187192"/>
    </source>
</evidence>
<name>A0AA88EC29_FICCA</name>
<dbReference type="AlphaFoldDB" id="A0AA88EC29"/>
<protein>
    <submittedName>
        <fullName evidence="1">Uncharacterized protein</fullName>
    </submittedName>
</protein>
<dbReference type="Proteomes" id="UP001187192">
    <property type="component" value="Unassembled WGS sequence"/>
</dbReference>
<comment type="caution">
    <text evidence="1">The sequence shown here is derived from an EMBL/GenBank/DDBJ whole genome shotgun (WGS) entry which is preliminary data.</text>
</comment>
<accession>A0AA88EC29</accession>
<reference evidence="1" key="1">
    <citation type="submission" date="2023-07" db="EMBL/GenBank/DDBJ databases">
        <title>draft genome sequence of fig (Ficus carica).</title>
        <authorList>
            <person name="Takahashi T."/>
            <person name="Nishimura K."/>
        </authorList>
    </citation>
    <scope>NUCLEOTIDE SEQUENCE</scope>
</reference>
<keyword evidence="2" id="KW-1185">Reference proteome</keyword>
<proteinExistence type="predicted"/>
<evidence type="ECO:0000313" key="1">
    <source>
        <dbReference type="EMBL" id="GMN69721.1"/>
    </source>
</evidence>
<organism evidence="1 2">
    <name type="scientific">Ficus carica</name>
    <name type="common">Common fig</name>
    <dbReference type="NCBI Taxonomy" id="3494"/>
    <lineage>
        <taxon>Eukaryota</taxon>
        <taxon>Viridiplantae</taxon>
        <taxon>Streptophyta</taxon>
        <taxon>Embryophyta</taxon>
        <taxon>Tracheophyta</taxon>
        <taxon>Spermatophyta</taxon>
        <taxon>Magnoliopsida</taxon>
        <taxon>eudicotyledons</taxon>
        <taxon>Gunneridae</taxon>
        <taxon>Pentapetalae</taxon>
        <taxon>rosids</taxon>
        <taxon>fabids</taxon>
        <taxon>Rosales</taxon>
        <taxon>Moraceae</taxon>
        <taxon>Ficeae</taxon>
        <taxon>Ficus</taxon>
    </lineage>
</organism>
<gene>
    <name evidence="1" type="ORF">TIFTF001_038773</name>
</gene>
<sequence length="77" mass="8916">MLRREELDSKATRENCVAALYTLSHGSMRFRGLARDARAVEVLREIEERGCERAKKKAERMLQMMRGRDDGEDDEGD</sequence>